<evidence type="ECO:0000313" key="3">
    <source>
        <dbReference type="EMBL" id="PWI33111.1"/>
    </source>
</evidence>
<dbReference type="SMART" id="SM00450">
    <property type="entry name" value="RHOD"/>
    <property type="match status" value="1"/>
</dbReference>
<dbReference type="CDD" id="cd00158">
    <property type="entry name" value="RHOD"/>
    <property type="match status" value="1"/>
</dbReference>
<accession>A0A2U3B8L7</accession>
<organism evidence="3 4">
    <name type="scientific">Vibrio albus</name>
    <dbReference type="NCBI Taxonomy" id="2200953"/>
    <lineage>
        <taxon>Bacteria</taxon>
        <taxon>Pseudomonadati</taxon>
        <taxon>Pseudomonadota</taxon>
        <taxon>Gammaproteobacteria</taxon>
        <taxon>Vibrionales</taxon>
        <taxon>Vibrionaceae</taxon>
        <taxon>Vibrio</taxon>
    </lineage>
</organism>
<sequence>MQEYIEFFQNHMILSLAWVGLVVAVIMNFVKAKTAGYKEISPAEATHFINREEGTVVDIRSRDEFRQGHIAGSVHVLAAEIRSGSVPSLEKHKANPMILVCNNGQTVKDSANLLAKGGFEKVYVLKNGLSGWSEAKMPLVRGKK</sequence>
<dbReference type="RefSeq" id="WP_109320227.1">
    <property type="nucleotide sequence ID" value="NZ_QFWT01000006.1"/>
</dbReference>
<dbReference type="AlphaFoldDB" id="A0A2U3B8L7"/>
<dbReference type="Gene3D" id="3.40.250.10">
    <property type="entry name" value="Rhodanese-like domain"/>
    <property type="match status" value="1"/>
</dbReference>
<evidence type="ECO:0000259" key="2">
    <source>
        <dbReference type="PROSITE" id="PS50206"/>
    </source>
</evidence>
<reference evidence="3 4" key="1">
    <citation type="submission" date="2018-05" db="EMBL/GenBank/DDBJ databases">
        <title>Vibrio limimaris sp. nov., isolated from marine sediment.</title>
        <authorList>
            <person name="Li C.-M."/>
        </authorList>
    </citation>
    <scope>NUCLEOTIDE SEQUENCE [LARGE SCALE GENOMIC DNA]</scope>
    <source>
        <strain evidence="3 4">E4404</strain>
    </source>
</reference>
<dbReference type="Pfam" id="PF00581">
    <property type="entry name" value="Rhodanese"/>
    <property type="match status" value="1"/>
</dbReference>
<dbReference type="OrthoDB" id="9808735at2"/>
<dbReference type="InterPro" id="IPR036873">
    <property type="entry name" value="Rhodanese-like_dom_sf"/>
</dbReference>
<gene>
    <name evidence="3" type="ORF">DI392_12455</name>
</gene>
<dbReference type="InterPro" id="IPR050229">
    <property type="entry name" value="GlpE_sulfurtransferase"/>
</dbReference>
<keyword evidence="4" id="KW-1185">Reference proteome</keyword>
<protein>
    <submittedName>
        <fullName evidence="3">Rhodanese-like domain-containing protein</fullName>
    </submittedName>
</protein>
<proteinExistence type="predicted"/>
<feature type="transmembrane region" description="Helical" evidence="1">
    <location>
        <begin position="12"/>
        <end position="30"/>
    </location>
</feature>
<evidence type="ECO:0000256" key="1">
    <source>
        <dbReference type="SAM" id="Phobius"/>
    </source>
</evidence>
<dbReference type="PANTHER" id="PTHR43031">
    <property type="entry name" value="FAD-DEPENDENT OXIDOREDUCTASE"/>
    <property type="match status" value="1"/>
</dbReference>
<keyword evidence="1" id="KW-0472">Membrane</keyword>
<feature type="domain" description="Rhodanese" evidence="2">
    <location>
        <begin position="50"/>
        <end position="141"/>
    </location>
</feature>
<name>A0A2U3B8L7_9VIBR</name>
<dbReference type="PANTHER" id="PTHR43031:SF18">
    <property type="entry name" value="RHODANESE-RELATED SULFURTRANSFERASES"/>
    <property type="match status" value="1"/>
</dbReference>
<dbReference type="EMBL" id="QFWT01000006">
    <property type="protein sequence ID" value="PWI33111.1"/>
    <property type="molecule type" value="Genomic_DNA"/>
</dbReference>
<keyword evidence="1" id="KW-0812">Transmembrane</keyword>
<evidence type="ECO:0000313" key="4">
    <source>
        <dbReference type="Proteomes" id="UP000245362"/>
    </source>
</evidence>
<dbReference type="SUPFAM" id="SSF52821">
    <property type="entry name" value="Rhodanese/Cell cycle control phosphatase"/>
    <property type="match status" value="1"/>
</dbReference>
<keyword evidence="1" id="KW-1133">Transmembrane helix</keyword>
<comment type="caution">
    <text evidence="3">The sequence shown here is derived from an EMBL/GenBank/DDBJ whole genome shotgun (WGS) entry which is preliminary data.</text>
</comment>
<dbReference type="PROSITE" id="PS50206">
    <property type="entry name" value="RHODANESE_3"/>
    <property type="match status" value="1"/>
</dbReference>
<dbReference type="InterPro" id="IPR001763">
    <property type="entry name" value="Rhodanese-like_dom"/>
</dbReference>
<dbReference type="Proteomes" id="UP000245362">
    <property type="component" value="Unassembled WGS sequence"/>
</dbReference>